<dbReference type="Proteomes" id="UP000887565">
    <property type="component" value="Unplaced"/>
</dbReference>
<sequence>MLQKEFDQHRSLRIKGQVLQIYLKAFDQMANCHTTGNSVRIDYDIGCYTFASGPFFNYLVKYINFTFLTVSTGEFVANLRYSHRTNSNFDEFVAVGVQCNHNLIDYTRFATS</sequence>
<name>A0A915IXN3_ROMCU</name>
<proteinExistence type="predicted"/>
<organism evidence="1 2">
    <name type="scientific">Romanomermis culicivorax</name>
    <name type="common">Nematode worm</name>
    <dbReference type="NCBI Taxonomy" id="13658"/>
    <lineage>
        <taxon>Eukaryota</taxon>
        <taxon>Metazoa</taxon>
        <taxon>Ecdysozoa</taxon>
        <taxon>Nematoda</taxon>
        <taxon>Enoplea</taxon>
        <taxon>Dorylaimia</taxon>
        <taxon>Mermithida</taxon>
        <taxon>Mermithoidea</taxon>
        <taxon>Mermithidae</taxon>
        <taxon>Romanomermis</taxon>
    </lineage>
</organism>
<dbReference type="WBParaSite" id="nRc.2.0.1.t18593-RA">
    <property type="protein sequence ID" value="nRc.2.0.1.t18593-RA"/>
    <property type="gene ID" value="nRc.2.0.1.g18593"/>
</dbReference>
<evidence type="ECO:0000313" key="2">
    <source>
        <dbReference type="WBParaSite" id="nRc.2.0.1.t18593-RA"/>
    </source>
</evidence>
<protein>
    <submittedName>
        <fullName evidence="2">Uncharacterized protein</fullName>
    </submittedName>
</protein>
<reference evidence="2" key="1">
    <citation type="submission" date="2022-11" db="UniProtKB">
        <authorList>
            <consortium name="WormBaseParasite"/>
        </authorList>
    </citation>
    <scope>IDENTIFICATION</scope>
</reference>
<keyword evidence="1" id="KW-1185">Reference proteome</keyword>
<evidence type="ECO:0000313" key="1">
    <source>
        <dbReference type="Proteomes" id="UP000887565"/>
    </source>
</evidence>
<accession>A0A915IXN3</accession>
<dbReference type="AlphaFoldDB" id="A0A915IXN3"/>